<evidence type="ECO:0000313" key="2">
    <source>
        <dbReference type="Proteomes" id="UP000521748"/>
    </source>
</evidence>
<dbReference type="RefSeq" id="WP_179388699.1">
    <property type="nucleotide sequence ID" value="NZ_JACBYQ010000001.1"/>
</dbReference>
<organism evidence="1 2">
    <name type="scientific">Psychromicrobium silvestre</name>
    <dbReference type="NCBI Taxonomy" id="1645614"/>
    <lineage>
        <taxon>Bacteria</taxon>
        <taxon>Bacillati</taxon>
        <taxon>Actinomycetota</taxon>
        <taxon>Actinomycetes</taxon>
        <taxon>Micrococcales</taxon>
        <taxon>Micrococcaceae</taxon>
        <taxon>Psychromicrobium</taxon>
    </lineage>
</organism>
<keyword evidence="2" id="KW-1185">Reference proteome</keyword>
<protein>
    <submittedName>
        <fullName evidence="1">Uncharacterized protein</fullName>
    </submittedName>
</protein>
<evidence type="ECO:0000313" key="1">
    <source>
        <dbReference type="EMBL" id="NYE95001.1"/>
    </source>
</evidence>
<dbReference type="EMBL" id="JACBYQ010000001">
    <property type="protein sequence ID" value="NYE95001.1"/>
    <property type="molecule type" value="Genomic_DNA"/>
</dbReference>
<dbReference type="AlphaFoldDB" id="A0A7Y9S7B1"/>
<proteinExistence type="predicted"/>
<comment type="caution">
    <text evidence="1">The sequence shown here is derived from an EMBL/GenBank/DDBJ whole genome shotgun (WGS) entry which is preliminary data.</text>
</comment>
<sequence>MSLYLVRPVVDASQGDMTEYVEGSDNRKLETLHMVLEDWSGNDIVTTTPGFAVTRRLADSLSNSGLTGFELKDMYLSISENGTRAMREKNVEIPELVWLDIKGTFAQDDFFFEPGRARLIISERALVFLQEFDLTDARIEEFQVP</sequence>
<name>A0A7Y9S7B1_9MICC</name>
<accession>A0A7Y9S7B1</accession>
<reference evidence="1 2" key="1">
    <citation type="submission" date="2020-07" db="EMBL/GenBank/DDBJ databases">
        <title>Sequencing the genomes of 1000 actinobacteria strains.</title>
        <authorList>
            <person name="Klenk H.-P."/>
        </authorList>
    </citation>
    <scope>NUCLEOTIDE SEQUENCE [LARGE SCALE GENOMIC DNA]</scope>
    <source>
        <strain evidence="1 2">DSM 102047</strain>
    </source>
</reference>
<dbReference type="Proteomes" id="UP000521748">
    <property type="component" value="Unassembled WGS sequence"/>
</dbReference>
<gene>
    <name evidence="1" type="ORF">FHU41_001222</name>
</gene>